<dbReference type="EMBL" id="BAAAYK010000026">
    <property type="protein sequence ID" value="GAA3353964.1"/>
    <property type="molecule type" value="Genomic_DNA"/>
</dbReference>
<evidence type="ECO:0000313" key="2">
    <source>
        <dbReference type="EMBL" id="GAA3364615.1"/>
    </source>
</evidence>
<dbReference type="GO" id="GO:0016787">
    <property type="term" value="F:hydrolase activity"/>
    <property type="evidence" value="ECO:0007669"/>
    <property type="project" value="UniProtKB-KW"/>
</dbReference>
<dbReference type="InterPro" id="IPR023214">
    <property type="entry name" value="HAD_sf"/>
</dbReference>
<keyword evidence="3" id="KW-1185">Reference proteome</keyword>
<reference evidence="3" key="2">
    <citation type="journal article" date="2019" name="Int. J. Syst. Evol. Microbiol.">
        <title>The Global Catalogue of Microorganisms (GCM) 10K type strain sequencing project: providing services to taxonomists for standard genome sequencing and annotation.</title>
        <authorList>
            <consortium name="The Broad Institute Genomics Platform"/>
            <consortium name="The Broad Institute Genome Sequencing Center for Infectious Disease"/>
            <person name="Wu L."/>
            <person name="Ma J."/>
        </authorList>
    </citation>
    <scope>NUCLEOTIDE SEQUENCE [LARGE SCALE GENOMIC DNA]</scope>
    <source>
        <strain evidence="3">JCM 9687</strain>
    </source>
</reference>
<dbReference type="RefSeq" id="WP_344924474.1">
    <property type="nucleotide sequence ID" value="NZ_BAAAYK010000026.1"/>
</dbReference>
<dbReference type="PANTHER" id="PTHR10000">
    <property type="entry name" value="PHOSPHOSERINE PHOSPHATASE"/>
    <property type="match status" value="1"/>
</dbReference>
<dbReference type="Pfam" id="PF08282">
    <property type="entry name" value="Hydrolase_3"/>
    <property type="match status" value="1"/>
</dbReference>
<dbReference type="InterPro" id="IPR036412">
    <property type="entry name" value="HAD-like_sf"/>
</dbReference>
<dbReference type="EMBL" id="BAAAYK010000038">
    <property type="protein sequence ID" value="GAA3364615.1"/>
    <property type="molecule type" value="Genomic_DNA"/>
</dbReference>
<dbReference type="SUPFAM" id="SSF56784">
    <property type="entry name" value="HAD-like"/>
    <property type="match status" value="1"/>
</dbReference>
<sequence>MPDPAWKPRLVALDVDGTLLDPDAQTISPPVRDAVRRAAAAGAHVVIATGRSMLGTVPVLRELGLTGGVALCSNGAVLLDAATGDALAVETFDPAPVHARLAPLLPGASYAVEQVGTGSLVTSPFREYQLHGPQRLASLDELVSAPVPRLIANWEDHAPQEVFDALADAELPGCTTTIDHYEPWVTVVPAGVTKGAALEKLRTELGVSTEDTFAAGDGTNDVQMLRWAAHSVAMGQAPDEVRAAATEVTGPVTEDGVVAALARWFP</sequence>
<proteinExistence type="predicted"/>
<evidence type="ECO:0000313" key="1">
    <source>
        <dbReference type="EMBL" id="GAA3353964.1"/>
    </source>
</evidence>
<comment type="caution">
    <text evidence="1">The sequence shown here is derived from an EMBL/GenBank/DDBJ whole genome shotgun (WGS) entry which is preliminary data.</text>
</comment>
<reference evidence="1" key="1">
    <citation type="journal article" date="2014" name="Int. J. Syst. Evol. Microbiol.">
        <title>Complete genome of a new Firmicutes species belonging to the dominant human colonic microbiota ('Ruminococcus bicirculans') reveals two chromosomes and a selective capacity to utilize plant glucans.</title>
        <authorList>
            <consortium name="NISC Comparative Sequencing Program"/>
            <person name="Wegmann U."/>
            <person name="Louis P."/>
            <person name="Goesmann A."/>
            <person name="Henrissat B."/>
            <person name="Duncan S.H."/>
            <person name="Flint H.J."/>
        </authorList>
    </citation>
    <scope>NUCLEOTIDE SEQUENCE</scope>
    <source>
        <strain evidence="1">JCM 9687</strain>
    </source>
</reference>
<dbReference type="Gene3D" id="3.40.50.1000">
    <property type="entry name" value="HAD superfamily/HAD-like"/>
    <property type="match status" value="1"/>
</dbReference>
<accession>A0ABP6RIX3</accession>
<protein>
    <submittedName>
        <fullName evidence="1">HAD family hydrolase</fullName>
    </submittedName>
</protein>
<dbReference type="PANTHER" id="PTHR10000:SF8">
    <property type="entry name" value="HAD SUPERFAMILY HYDROLASE-LIKE, TYPE 3"/>
    <property type="match status" value="1"/>
</dbReference>
<dbReference type="Gene3D" id="3.30.1240.10">
    <property type="match status" value="1"/>
</dbReference>
<keyword evidence="1" id="KW-0378">Hydrolase</keyword>
<reference evidence="1" key="3">
    <citation type="submission" date="2023-12" db="EMBL/GenBank/DDBJ databases">
        <authorList>
            <person name="Sun Q."/>
            <person name="Inoue M."/>
        </authorList>
    </citation>
    <scope>NUCLEOTIDE SEQUENCE</scope>
    <source>
        <strain evidence="1">JCM 9687</strain>
    </source>
</reference>
<name>A0ABP6RIX3_9PSEU</name>
<gene>
    <name evidence="1" type="ORF">GCM10020366_09120</name>
    <name evidence="2" type="ORF">GCM10020366_61190</name>
</gene>
<evidence type="ECO:0000313" key="3">
    <source>
        <dbReference type="Proteomes" id="UP001500483"/>
    </source>
</evidence>
<organism evidence="1 3">
    <name type="scientific">Saccharopolyspora gregorii</name>
    <dbReference type="NCBI Taxonomy" id="33914"/>
    <lineage>
        <taxon>Bacteria</taxon>
        <taxon>Bacillati</taxon>
        <taxon>Actinomycetota</taxon>
        <taxon>Actinomycetes</taxon>
        <taxon>Pseudonocardiales</taxon>
        <taxon>Pseudonocardiaceae</taxon>
        <taxon>Saccharopolyspora</taxon>
    </lineage>
</organism>
<dbReference type="Proteomes" id="UP001500483">
    <property type="component" value="Unassembled WGS sequence"/>
</dbReference>